<evidence type="ECO:0000313" key="3">
    <source>
        <dbReference type="Proteomes" id="UP000250266"/>
    </source>
</evidence>
<feature type="compositionally biased region" description="Polar residues" evidence="1">
    <location>
        <begin position="120"/>
        <end position="134"/>
    </location>
</feature>
<feature type="compositionally biased region" description="Polar residues" evidence="1">
    <location>
        <begin position="18"/>
        <end position="32"/>
    </location>
</feature>
<keyword evidence="3" id="KW-1185">Reference proteome</keyword>
<accession>A0A8E2EJY2</accession>
<protein>
    <submittedName>
        <fullName evidence="2">Uncharacterized protein</fullName>
    </submittedName>
</protein>
<organism evidence="2 3">
    <name type="scientific">Lepidopterella palustris CBS 459.81</name>
    <dbReference type="NCBI Taxonomy" id="1314670"/>
    <lineage>
        <taxon>Eukaryota</taxon>
        <taxon>Fungi</taxon>
        <taxon>Dikarya</taxon>
        <taxon>Ascomycota</taxon>
        <taxon>Pezizomycotina</taxon>
        <taxon>Dothideomycetes</taxon>
        <taxon>Pleosporomycetidae</taxon>
        <taxon>Mytilinidiales</taxon>
        <taxon>Argynnaceae</taxon>
        <taxon>Lepidopterella</taxon>
    </lineage>
</organism>
<feature type="region of interest" description="Disordered" evidence="1">
    <location>
        <begin position="1"/>
        <end position="167"/>
    </location>
</feature>
<name>A0A8E2EJY2_9PEZI</name>
<feature type="compositionally biased region" description="Basic residues" evidence="1">
    <location>
        <begin position="71"/>
        <end position="88"/>
    </location>
</feature>
<sequence length="185" mass="20264">MPSVPTTESQPSPPIRTLTISSTNSQTSSPQMSPGYAAEPSPGPFMSRRSTQGSPSPTEASFFDAIASKVRIGRPRSRSRKGVPRNRSKSPLPPDQFPSSTAERSRTSAPSSPRPEQTRHYSNASHTSAESNSDQTKRPGPSPVRRNTASSDPWRGRHSNSWLFNDFSVTDHAKDLFHFGRNSRS</sequence>
<evidence type="ECO:0000256" key="1">
    <source>
        <dbReference type="SAM" id="MobiDB-lite"/>
    </source>
</evidence>
<evidence type="ECO:0000313" key="2">
    <source>
        <dbReference type="EMBL" id="OCK85251.1"/>
    </source>
</evidence>
<dbReference type="EMBL" id="KV744822">
    <property type="protein sequence ID" value="OCK85251.1"/>
    <property type="molecule type" value="Genomic_DNA"/>
</dbReference>
<feature type="compositionally biased region" description="Polar residues" evidence="1">
    <location>
        <begin position="48"/>
        <end position="59"/>
    </location>
</feature>
<dbReference type="AlphaFoldDB" id="A0A8E2EJY2"/>
<gene>
    <name evidence="2" type="ORF">K432DRAFT_287223</name>
</gene>
<dbReference type="Proteomes" id="UP000250266">
    <property type="component" value="Unassembled WGS sequence"/>
</dbReference>
<proteinExistence type="predicted"/>
<reference evidence="2 3" key="1">
    <citation type="journal article" date="2016" name="Nat. Commun.">
        <title>Ectomycorrhizal ecology is imprinted in the genome of the dominant symbiotic fungus Cenococcum geophilum.</title>
        <authorList>
            <consortium name="DOE Joint Genome Institute"/>
            <person name="Peter M."/>
            <person name="Kohler A."/>
            <person name="Ohm R.A."/>
            <person name="Kuo A."/>
            <person name="Krutzmann J."/>
            <person name="Morin E."/>
            <person name="Arend M."/>
            <person name="Barry K.W."/>
            <person name="Binder M."/>
            <person name="Choi C."/>
            <person name="Clum A."/>
            <person name="Copeland A."/>
            <person name="Grisel N."/>
            <person name="Haridas S."/>
            <person name="Kipfer T."/>
            <person name="LaButti K."/>
            <person name="Lindquist E."/>
            <person name="Lipzen A."/>
            <person name="Maire R."/>
            <person name="Meier B."/>
            <person name="Mihaltcheva S."/>
            <person name="Molinier V."/>
            <person name="Murat C."/>
            <person name="Poggeler S."/>
            <person name="Quandt C.A."/>
            <person name="Sperisen C."/>
            <person name="Tritt A."/>
            <person name="Tisserant E."/>
            <person name="Crous P.W."/>
            <person name="Henrissat B."/>
            <person name="Nehls U."/>
            <person name="Egli S."/>
            <person name="Spatafora J.W."/>
            <person name="Grigoriev I.V."/>
            <person name="Martin F.M."/>
        </authorList>
    </citation>
    <scope>NUCLEOTIDE SEQUENCE [LARGE SCALE GENOMIC DNA]</scope>
    <source>
        <strain evidence="2 3">CBS 459.81</strain>
    </source>
</reference>
<feature type="compositionally biased region" description="Low complexity" evidence="1">
    <location>
        <begin position="98"/>
        <end position="115"/>
    </location>
</feature>
<feature type="compositionally biased region" description="Polar residues" evidence="1">
    <location>
        <begin position="1"/>
        <end position="10"/>
    </location>
</feature>
<dbReference type="OrthoDB" id="5089392at2759"/>